<keyword evidence="4" id="KW-1185">Reference proteome</keyword>
<reference evidence="3 4" key="1">
    <citation type="submission" date="2023-06" db="EMBL/GenBank/DDBJ databases">
        <title>Aquibacillus rhizosphaerae LR5S19.</title>
        <authorList>
            <person name="Sun J.-Q."/>
        </authorList>
    </citation>
    <scope>NUCLEOTIDE SEQUENCE [LARGE SCALE GENOMIC DNA]</scope>
    <source>
        <strain evidence="3 4">LR5S19</strain>
    </source>
</reference>
<sequence>MKNNRLLEARKNKELTQEQFAKILGYKGRQSIANWENGHSVPPLSVAFKVADILESDVGFLFGIRVQNTHTKSKEAI</sequence>
<dbReference type="PANTHER" id="PTHR46558">
    <property type="entry name" value="TRACRIPTIONAL REGULATORY PROTEIN-RELATED-RELATED"/>
    <property type="match status" value="1"/>
</dbReference>
<protein>
    <submittedName>
        <fullName evidence="3">Helix-turn-helix transcriptional regulator</fullName>
    </submittedName>
</protein>
<comment type="caution">
    <text evidence="3">The sequence shown here is derived from an EMBL/GenBank/DDBJ whole genome shotgun (WGS) entry which is preliminary data.</text>
</comment>
<proteinExistence type="predicted"/>
<keyword evidence="1" id="KW-0238">DNA-binding</keyword>
<accession>A0ABT7LC82</accession>
<dbReference type="SMART" id="SM00530">
    <property type="entry name" value="HTH_XRE"/>
    <property type="match status" value="1"/>
</dbReference>
<dbReference type="PANTHER" id="PTHR46558:SF11">
    <property type="entry name" value="HTH-TYPE TRANSCRIPTIONAL REGULATOR XRE"/>
    <property type="match status" value="1"/>
</dbReference>
<evidence type="ECO:0000313" key="3">
    <source>
        <dbReference type="EMBL" id="MDL4842795.1"/>
    </source>
</evidence>
<dbReference type="EMBL" id="JASTZU010000063">
    <property type="protein sequence ID" value="MDL4842795.1"/>
    <property type="molecule type" value="Genomic_DNA"/>
</dbReference>
<evidence type="ECO:0000256" key="1">
    <source>
        <dbReference type="ARBA" id="ARBA00023125"/>
    </source>
</evidence>
<dbReference type="Proteomes" id="UP001235343">
    <property type="component" value="Unassembled WGS sequence"/>
</dbReference>
<dbReference type="SUPFAM" id="SSF47413">
    <property type="entry name" value="lambda repressor-like DNA-binding domains"/>
    <property type="match status" value="1"/>
</dbReference>
<dbReference type="CDD" id="cd00093">
    <property type="entry name" value="HTH_XRE"/>
    <property type="match status" value="1"/>
</dbReference>
<feature type="domain" description="HTH cro/C1-type" evidence="2">
    <location>
        <begin position="6"/>
        <end position="61"/>
    </location>
</feature>
<name>A0ABT7LC82_9BACI</name>
<organism evidence="3 4">
    <name type="scientific">Aquibacillus rhizosphaerae</name>
    <dbReference type="NCBI Taxonomy" id="3051431"/>
    <lineage>
        <taxon>Bacteria</taxon>
        <taxon>Bacillati</taxon>
        <taxon>Bacillota</taxon>
        <taxon>Bacilli</taxon>
        <taxon>Bacillales</taxon>
        <taxon>Bacillaceae</taxon>
        <taxon>Aquibacillus</taxon>
    </lineage>
</organism>
<evidence type="ECO:0000313" key="4">
    <source>
        <dbReference type="Proteomes" id="UP001235343"/>
    </source>
</evidence>
<dbReference type="PROSITE" id="PS50943">
    <property type="entry name" value="HTH_CROC1"/>
    <property type="match status" value="1"/>
</dbReference>
<gene>
    <name evidence="3" type="ORF">QQS35_20380</name>
</gene>
<dbReference type="InterPro" id="IPR010982">
    <property type="entry name" value="Lambda_DNA-bd_dom_sf"/>
</dbReference>
<dbReference type="InterPro" id="IPR001387">
    <property type="entry name" value="Cro/C1-type_HTH"/>
</dbReference>
<dbReference type="Pfam" id="PF01381">
    <property type="entry name" value="HTH_3"/>
    <property type="match status" value="1"/>
</dbReference>
<dbReference type="RefSeq" id="WP_285934088.1">
    <property type="nucleotide sequence ID" value="NZ_JASTZU010000063.1"/>
</dbReference>
<dbReference type="Gene3D" id="1.10.260.40">
    <property type="entry name" value="lambda repressor-like DNA-binding domains"/>
    <property type="match status" value="1"/>
</dbReference>
<evidence type="ECO:0000259" key="2">
    <source>
        <dbReference type="PROSITE" id="PS50943"/>
    </source>
</evidence>